<feature type="region of interest" description="Disordered" evidence="6">
    <location>
        <begin position="105"/>
        <end position="133"/>
    </location>
</feature>
<keyword evidence="1" id="KW-0597">Phosphoprotein</keyword>
<evidence type="ECO:0000313" key="8">
    <source>
        <dbReference type="Proteomes" id="UP000220210"/>
    </source>
</evidence>
<dbReference type="GO" id="GO:0000166">
    <property type="term" value="F:nucleotide binding"/>
    <property type="evidence" value="ECO:0007669"/>
    <property type="project" value="UniProtKB-KW"/>
</dbReference>
<keyword evidence="5" id="KW-0378">Hydrolase</keyword>
<dbReference type="PANTHER" id="PTHR34139">
    <property type="entry name" value="UPF0331 PROTEIN MJ0127"/>
    <property type="match status" value="1"/>
</dbReference>
<dbReference type="Pfam" id="PF01934">
    <property type="entry name" value="HepT-like"/>
    <property type="match status" value="1"/>
</dbReference>
<feature type="compositionally biased region" description="Basic residues" evidence="6">
    <location>
        <begin position="119"/>
        <end position="133"/>
    </location>
</feature>
<organism evidence="7 8">
    <name type="scientific">Bacillus cereus</name>
    <dbReference type="NCBI Taxonomy" id="1396"/>
    <lineage>
        <taxon>Bacteria</taxon>
        <taxon>Bacillati</taxon>
        <taxon>Bacillota</taxon>
        <taxon>Bacilli</taxon>
        <taxon>Bacillales</taxon>
        <taxon>Bacillaceae</taxon>
        <taxon>Bacillus</taxon>
        <taxon>Bacillus cereus group</taxon>
    </lineage>
</organism>
<dbReference type="GO" id="GO:0110001">
    <property type="term" value="C:toxin-antitoxin complex"/>
    <property type="evidence" value="ECO:0007669"/>
    <property type="project" value="InterPro"/>
</dbReference>
<keyword evidence="3" id="KW-0540">Nuclease</keyword>
<dbReference type="PANTHER" id="PTHR34139:SF1">
    <property type="entry name" value="RNASE MJ1380-RELATED"/>
    <property type="match status" value="1"/>
</dbReference>
<evidence type="ECO:0000256" key="4">
    <source>
        <dbReference type="ARBA" id="ARBA00022741"/>
    </source>
</evidence>
<dbReference type="InterPro" id="IPR008201">
    <property type="entry name" value="HepT-like"/>
</dbReference>
<evidence type="ECO:0000256" key="3">
    <source>
        <dbReference type="ARBA" id="ARBA00022722"/>
    </source>
</evidence>
<evidence type="ECO:0000256" key="6">
    <source>
        <dbReference type="SAM" id="MobiDB-lite"/>
    </source>
</evidence>
<dbReference type="RefSeq" id="WP_098434109.1">
    <property type="nucleotide sequence ID" value="NZ_NTSO01000002.1"/>
</dbReference>
<evidence type="ECO:0000256" key="1">
    <source>
        <dbReference type="ARBA" id="ARBA00022553"/>
    </source>
</evidence>
<evidence type="ECO:0000313" key="7">
    <source>
        <dbReference type="EMBL" id="PFF51830.1"/>
    </source>
</evidence>
<comment type="caution">
    <text evidence="7">The sequence shown here is derived from an EMBL/GenBank/DDBJ whole genome shotgun (WGS) entry which is preliminary data.</text>
</comment>
<dbReference type="AlphaFoldDB" id="A0A9X6W1P0"/>
<evidence type="ECO:0008006" key="9">
    <source>
        <dbReference type="Google" id="ProtNLM"/>
    </source>
</evidence>
<dbReference type="EMBL" id="NTSO01000002">
    <property type="protein sequence ID" value="PFF51830.1"/>
    <property type="molecule type" value="Genomic_DNA"/>
</dbReference>
<keyword evidence="2" id="KW-1277">Toxin-antitoxin system</keyword>
<gene>
    <name evidence="7" type="ORF">CN357_03825</name>
</gene>
<name>A0A9X6W1P0_BACCE</name>
<keyword evidence="4" id="KW-0547">Nucleotide-binding</keyword>
<proteinExistence type="predicted"/>
<accession>A0A9X6W1P0</accession>
<dbReference type="InterPro" id="IPR051813">
    <property type="entry name" value="HepT_RNase_toxin"/>
</dbReference>
<protein>
    <recommendedName>
        <fullName evidence="9">DUF86 domain-containing protein</fullName>
    </recommendedName>
</protein>
<dbReference type="GO" id="GO:0004540">
    <property type="term" value="F:RNA nuclease activity"/>
    <property type="evidence" value="ECO:0007669"/>
    <property type="project" value="InterPro"/>
</dbReference>
<reference evidence="7 8" key="1">
    <citation type="submission" date="2017-09" db="EMBL/GenBank/DDBJ databases">
        <title>Large-scale bioinformatics analysis of Bacillus genomes uncovers conserved roles of natural products in bacterial physiology.</title>
        <authorList>
            <consortium name="Agbiome Team Llc"/>
            <person name="Bleich R.M."/>
            <person name="Kirk G.J."/>
            <person name="Santa Maria K.C."/>
            <person name="Allen S.E."/>
            <person name="Farag S."/>
            <person name="Shank E.A."/>
            <person name="Bowers A."/>
        </authorList>
    </citation>
    <scope>NUCLEOTIDE SEQUENCE [LARGE SCALE GENOMIC DNA]</scope>
    <source>
        <strain evidence="7 8">AFS020204</strain>
    </source>
</reference>
<sequence>MLKDYRIIFEGILTEAKDAEEFVEGMSFEEFKNDKKTMKAVIRSLEIIGEAMNRIPKEYQQKHKDISWWAWVKFRNVLIHVYHAIDLDLVWDVLKNEVPPLKKQMDRLLKNPKTSNPKAYKKSKQRTYHKVEA</sequence>
<evidence type="ECO:0000256" key="2">
    <source>
        <dbReference type="ARBA" id="ARBA00022649"/>
    </source>
</evidence>
<dbReference type="Proteomes" id="UP000220210">
    <property type="component" value="Unassembled WGS sequence"/>
</dbReference>
<dbReference type="GO" id="GO:0016787">
    <property type="term" value="F:hydrolase activity"/>
    <property type="evidence" value="ECO:0007669"/>
    <property type="project" value="UniProtKB-KW"/>
</dbReference>
<evidence type="ECO:0000256" key="5">
    <source>
        <dbReference type="ARBA" id="ARBA00022801"/>
    </source>
</evidence>